<feature type="transmembrane region" description="Helical" evidence="2">
    <location>
        <begin position="29"/>
        <end position="47"/>
    </location>
</feature>
<dbReference type="PANTHER" id="PTHR38468:SF1">
    <property type="entry name" value="SLL0939 PROTEIN"/>
    <property type="match status" value="1"/>
</dbReference>
<dbReference type="EMBL" id="BAABRP010000017">
    <property type="protein sequence ID" value="GAA5514392.1"/>
    <property type="molecule type" value="Genomic_DNA"/>
</dbReference>
<evidence type="ECO:0000256" key="2">
    <source>
        <dbReference type="SAM" id="Phobius"/>
    </source>
</evidence>
<keyword evidence="2" id="KW-0472">Membrane</keyword>
<reference evidence="3 4" key="1">
    <citation type="submission" date="2024-02" db="EMBL/GenBank/DDBJ databases">
        <title>Deinococcus carri NBRC 110142.</title>
        <authorList>
            <person name="Ichikawa N."/>
            <person name="Katano-Makiyama Y."/>
            <person name="Hidaka K."/>
        </authorList>
    </citation>
    <scope>NUCLEOTIDE SEQUENCE [LARGE SCALE GENOMIC DNA]</scope>
    <source>
        <strain evidence="3 4">NBRC 110142</strain>
    </source>
</reference>
<comment type="caution">
    <text evidence="3">The sequence shown here is derived from an EMBL/GenBank/DDBJ whole genome shotgun (WGS) entry which is preliminary data.</text>
</comment>
<evidence type="ECO:0000313" key="4">
    <source>
        <dbReference type="Proteomes" id="UP001401887"/>
    </source>
</evidence>
<protein>
    <recommendedName>
        <fullName evidence="5">DUF1622 domain-containing protein</fullName>
    </recommendedName>
</protein>
<name>A0ABP9WAL2_9DEIO</name>
<dbReference type="Proteomes" id="UP001401887">
    <property type="component" value="Unassembled WGS sequence"/>
</dbReference>
<keyword evidence="4" id="KW-1185">Reference proteome</keyword>
<keyword evidence="2" id="KW-0812">Transmembrane</keyword>
<organism evidence="3 4">
    <name type="scientific">Deinococcus carri</name>
    <dbReference type="NCBI Taxonomy" id="1211323"/>
    <lineage>
        <taxon>Bacteria</taxon>
        <taxon>Thermotogati</taxon>
        <taxon>Deinococcota</taxon>
        <taxon>Deinococci</taxon>
        <taxon>Deinococcales</taxon>
        <taxon>Deinococcaceae</taxon>
        <taxon>Deinococcus</taxon>
    </lineage>
</organism>
<proteinExistence type="predicted"/>
<sequence>MEGDFGGFFSQFEGTVGLITQYLATGVEGISGIIVGIAVIEAVWRSLRLFFVQHERPESLKEAIRLRLGRWLSVVLELLLAADILRTAVSPTWDAIGRLAAIAGIRTALNYFLGQEVREEAQRQRREDADSSITGPLRQDQGQP</sequence>
<dbReference type="InterPro" id="IPR012427">
    <property type="entry name" value="DUF1622"/>
</dbReference>
<evidence type="ECO:0000256" key="1">
    <source>
        <dbReference type="SAM" id="MobiDB-lite"/>
    </source>
</evidence>
<evidence type="ECO:0000313" key="3">
    <source>
        <dbReference type="EMBL" id="GAA5514392.1"/>
    </source>
</evidence>
<dbReference type="PANTHER" id="PTHR38468">
    <property type="entry name" value="SLL0939 PROTEIN"/>
    <property type="match status" value="1"/>
</dbReference>
<evidence type="ECO:0008006" key="5">
    <source>
        <dbReference type="Google" id="ProtNLM"/>
    </source>
</evidence>
<accession>A0ABP9WAL2</accession>
<dbReference type="RefSeq" id="WP_345467024.1">
    <property type="nucleotide sequence ID" value="NZ_BAABRP010000017.1"/>
</dbReference>
<gene>
    <name evidence="3" type="ORF">Dcar01_03147</name>
</gene>
<feature type="region of interest" description="Disordered" evidence="1">
    <location>
        <begin position="122"/>
        <end position="144"/>
    </location>
</feature>
<keyword evidence="2" id="KW-1133">Transmembrane helix</keyword>
<dbReference type="Pfam" id="PF07784">
    <property type="entry name" value="DUF1622"/>
    <property type="match status" value="1"/>
</dbReference>